<evidence type="ECO:0000313" key="12">
    <source>
        <dbReference type="Proteomes" id="UP000683497"/>
    </source>
</evidence>
<organism evidence="11 12">
    <name type="scientific">Leclercia pneumoniae</name>
    <dbReference type="NCBI Taxonomy" id="2815358"/>
    <lineage>
        <taxon>Bacteria</taxon>
        <taxon>Pseudomonadati</taxon>
        <taxon>Pseudomonadota</taxon>
        <taxon>Gammaproteobacteria</taxon>
        <taxon>Enterobacterales</taxon>
        <taxon>Enterobacteriaceae</taxon>
        <taxon>Leclercia</taxon>
    </lineage>
</organism>
<dbReference type="InterPro" id="IPR016147">
    <property type="entry name" value="Pili_assmbl_chaperone_N"/>
</dbReference>
<dbReference type="SUPFAM" id="SSF49584">
    <property type="entry name" value="Periplasmic chaperone C-domain"/>
    <property type="match status" value="1"/>
</dbReference>
<comment type="subcellular location">
    <subcellularLocation>
        <location evidence="1 7">Periplasm</location>
    </subcellularLocation>
</comment>
<dbReference type="InterPro" id="IPR001829">
    <property type="entry name" value="Pili_assmbl_chaperone_bac"/>
</dbReference>
<dbReference type="Pfam" id="PF00345">
    <property type="entry name" value="PapD_N"/>
    <property type="match status" value="1"/>
</dbReference>
<dbReference type="EMBL" id="CP076838">
    <property type="protein sequence ID" value="QWW81001.1"/>
    <property type="molecule type" value="Genomic_DNA"/>
</dbReference>
<dbReference type="PRINTS" id="PR00969">
    <property type="entry name" value="CHAPERONPILI"/>
</dbReference>
<dbReference type="InterPro" id="IPR050643">
    <property type="entry name" value="Periplasmic_pilus_chap"/>
</dbReference>
<gene>
    <name evidence="11" type="ORF">KQ929_07205</name>
</gene>
<evidence type="ECO:0000313" key="11">
    <source>
        <dbReference type="EMBL" id="QWW81001.1"/>
    </source>
</evidence>
<protein>
    <submittedName>
        <fullName evidence="11">Fimbria/pilus periplasmic chaperone</fullName>
    </submittedName>
</protein>
<dbReference type="InterPro" id="IPR018046">
    <property type="entry name" value="Pili_assmbl_chaperone_CS"/>
</dbReference>
<feature type="domain" description="Pili assembly chaperone C-terminal" evidence="10">
    <location>
        <begin position="160"/>
        <end position="216"/>
    </location>
</feature>
<dbReference type="InterPro" id="IPR036316">
    <property type="entry name" value="Pili_assmbl_chap_C_dom_sf"/>
</dbReference>
<comment type="similarity">
    <text evidence="2 7">Belongs to the periplasmic pilus chaperone family.</text>
</comment>
<dbReference type="PROSITE" id="PS00635">
    <property type="entry name" value="PILI_CHAPERONE"/>
    <property type="match status" value="1"/>
</dbReference>
<keyword evidence="6" id="KW-0393">Immunoglobulin domain</keyword>
<dbReference type="Gene3D" id="2.60.40.10">
    <property type="entry name" value="Immunoglobulins"/>
    <property type="match status" value="2"/>
</dbReference>
<dbReference type="InterPro" id="IPR008962">
    <property type="entry name" value="PapD-like_sf"/>
</dbReference>
<evidence type="ECO:0000256" key="8">
    <source>
        <dbReference type="SAM" id="SignalP"/>
    </source>
</evidence>
<dbReference type="InterPro" id="IPR016148">
    <property type="entry name" value="Pili_assmbl_chaperone_C"/>
</dbReference>
<accession>A0ABX8K1Y5</accession>
<dbReference type="PANTHER" id="PTHR30251:SF9">
    <property type="entry name" value="CHAPERONE PROTEIN CAF1M"/>
    <property type="match status" value="1"/>
</dbReference>
<feature type="signal peptide" evidence="8">
    <location>
        <begin position="1"/>
        <end position="22"/>
    </location>
</feature>
<evidence type="ECO:0000256" key="1">
    <source>
        <dbReference type="ARBA" id="ARBA00004418"/>
    </source>
</evidence>
<name>A0ABX8K1Y5_9ENTR</name>
<dbReference type="Proteomes" id="UP000683497">
    <property type="component" value="Chromosome"/>
</dbReference>
<dbReference type="InterPro" id="IPR013783">
    <property type="entry name" value="Ig-like_fold"/>
</dbReference>
<feature type="domain" description="Pili assembly chaperone N-terminal" evidence="9">
    <location>
        <begin position="23"/>
        <end position="137"/>
    </location>
</feature>
<dbReference type="PANTHER" id="PTHR30251">
    <property type="entry name" value="PILUS ASSEMBLY CHAPERONE"/>
    <property type="match status" value="1"/>
</dbReference>
<evidence type="ECO:0000256" key="3">
    <source>
        <dbReference type="ARBA" id="ARBA00022729"/>
    </source>
</evidence>
<dbReference type="SUPFAM" id="SSF49354">
    <property type="entry name" value="PapD-like"/>
    <property type="match status" value="1"/>
</dbReference>
<evidence type="ECO:0000256" key="4">
    <source>
        <dbReference type="ARBA" id="ARBA00022764"/>
    </source>
</evidence>
<dbReference type="RefSeq" id="WP_207292017.1">
    <property type="nucleotide sequence ID" value="NZ_CP071383.1"/>
</dbReference>
<feature type="chain" id="PRO_5047467415" evidence="8">
    <location>
        <begin position="23"/>
        <end position="224"/>
    </location>
</feature>
<dbReference type="Pfam" id="PF02753">
    <property type="entry name" value="PapD_C"/>
    <property type="match status" value="1"/>
</dbReference>
<evidence type="ECO:0000256" key="5">
    <source>
        <dbReference type="ARBA" id="ARBA00023186"/>
    </source>
</evidence>
<evidence type="ECO:0000256" key="2">
    <source>
        <dbReference type="ARBA" id="ARBA00007399"/>
    </source>
</evidence>
<keyword evidence="5 7" id="KW-0143">Chaperone</keyword>
<sequence length="224" mass="24270">MKGLQKALLTLLLLLYITSVNAGVNIGGTRVIYDGGKKEAALSVSNPDNVPYLIQSWLDNPDKSAGKVPFIITPPLYRLDRGQENVMRIVRAGNLPDNKESMYWLNIKAIPAAEKKANSLQIAIKTRIKLIYRPVGLRDKGAENFANDLVWRIAGGQILVSNPSHYYMNFNQITVAGKNVPEPTYVAPGASAAFALPAGVNTGPVTFKLINDYGGVGAIHRAAI</sequence>
<proteinExistence type="inferred from homology"/>
<evidence type="ECO:0000259" key="10">
    <source>
        <dbReference type="Pfam" id="PF02753"/>
    </source>
</evidence>
<evidence type="ECO:0000259" key="9">
    <source>
        <dbReference type="Pfam" id="PF00345"/>
    </source>
</evidence>
<evidence type="ECO:0000256" key="6">
    <source>
        <dbReference type="ARBA" id="ARBA00023319"/>
    </source>
</evidence>
<evidence type="ECO:0000256" key="7">
    <source>
        <dbReference type="RuleBase" id="RU003918"/>
    </source>
</evidence>
<keyword evidence="12" id="KW-1185">Reference proteome</keyword>
<keyword evidence="4" id="KW-0574">Periplasm</keyword>
<keyword evidence="3 8" id="KW-0732">Signal</keyword>
<reference evidence="11 12" key="1">
    <citation type="submission" date="2021-06" db="EMBL/GenBank/DDBJ databases">
        <title>Leclercia pneumoniae sp. nov.</title>
        <authorList>
            <person name="Hoenemann M."/>
            <person name="Viehweger A."/>
            <person name="Dietze N."/>
        </authorList>
    </citation>
    <scope>NUCLEOTIDE SEQUENCE [LARGE SCALE GENOMIC DNA]</scope>
    <source>
        <strain evidence="12">49125</strain>
    </source>
</reference>